<evidence type="ECO:0000313" key="2">
    <source>
        <dbReference type="EMBL" id="KAF0896517.1"/>
    </source>
</evidence>
<accession>A0A6G1C938</accession>
<keyword evidence="3" id="KW-1185">Reference proteome</keyword>
<protein>
    <submittedName>
        <fullName evidence="2">Uncharacterized protein</fullName>
    </submittedName>
</protein>
<gene>
    <name evidence="2" type="ORF">E2562_024375</name>
</gene>
<evidence type="ECO:0000313" key="3">
    <source>
        <dbReference type="Proteomes" id="UP000479710"/>
    </source>
</evidence>
<dbReference type="AlphaFoldDB" id="A0A6G1C938"/>
<proteinExistence type="predicted"/>
<feature type="region of interest" description="Disordered" evidence="1">
    <location>
        <begin position="36"/>
        <end position="56"/>
    </location>
</feature>
<reference evidence="2 3" key="1">
    <citation type="submission" date="2019-11" db="EMBL/GenBank/DDBJ databases">
        <title>Whole genome sequence of Oryza granulata.</title>
        <authorList>
            <person name="Li W."/>
        </authorList>
    </citation>
    <scope>NUCLEOTIDE SEQUENCE [LARGE SCALE GENOMIC DNA]</scope>
    <source>
        <strain evidence="3">cv. Menghai</strain>
        <tissue evidence="2">Leaf</tissue>
    </source>
</reference>
<organism evidence="2 3">
    <name type="scientific">Oryza meyeriana var. granulata</name>
    <dbReference type="NCBI Taxonomy" id="110450"/>
    <lineage>
        <taxon>Eukaryota</taxon>
        <taxon>Viridiplantae</taxon>
        <taxon>Streptophyta</taxon>
        <taxon>Embryophyta</taxon>
        <taxon>Tracheophyta</taxon>
        <taxon>Spermatophyta</taxon>
        <taxon>Magnoliopsida</taxon>
        <taxon>Liliopsida</taxon>
        <taxon>Poales</taxon>
        <taxon>Poaceae</taxon>
        <taxon>BOP clade</taxon>
        <taxon>Oryzoideae</taxon>
        <taxon>Oryzeae</taxon>
        <taxon>Oryzinae</taxon>
        <taxon>Oryza</taxon>
        <taxon>Oryza meyeriana</taxon>
    </lineage>
</organism>
<dbReference type="Proteomes" id="UP000479710">
    <property type="component" value="Unassembled WGS sequence"/>
</dbReference>
<dbReference type="EMBL" id="SPHZ02000010">
    <property type="protein sequence ID" value="KAF0896517.1"/>
    <property type="molecule type" value="Genomic_DNA"/>
</dbReference>
<sequence>MGIRGRAAEEPRTFQVLAASGRSGVWWCGAAAGRHPWPSGQVDKDHREEPEGEEALGKQEAVRMGLARCAVCVGVGQGSQGIGFGVEREIFAGGTYEDGREN</sequence>
<evidence type="ECO:0000256" key="1">
    <source>
        <dbReference type="SAM" id="MobiDB-lite"/>
    </source>
</evidence>
<comment type="caution">
    <text evidence="2">The sequence shown here is derived from an EMBL/GenBank/DDBJ whole genome shotgun (WGS) entry which is preliminary data.</text>
</comment>
<feature type="compositionally biased region" description="Basic and acidic residues" evidence="1">
    <location>
        <begin position="42"/>
        <end position="56"/>
    </location>
</feature>
<name>A0A6G1C938_9ORYZ</name>